<dbReference type="InterPro" id="IPR003661">
    <property type="entry name" value="HisK_dim/P_dom"/>
</dbReference>
<dbReference type="InterPro" id="IPR013656">
    <property type="entry name" value="PAS_4"/>
</dbReference>
<evidence type="ECO:0000313" key="14">
    <source>
        <dbReference type="Proteomes" id="UP001196980"/>
    </source>
</evidence>
<dbReference type="SUPFAM" id="SSF47384">
    <property type="entry name" value="Homodimeric domain of signal transducing histidine kinase"/>
    <property type="match status" value="1"/>
</dbReference>
<evidence type="ECO:0000313" key="13">
    <source>
        <dbReference type="EMBL" id="MBV6342539.1"/>
    </source>
</evidence>
<proteinExistence type="predicted"/>
<comment type="catalytic activity">
    <reaction evidence="1">
        <text>ATP + protein L-histidine = ADP + protein N-phospho-L-histidine.</text>
        <dbReference type="EC" id="2.7.13.3"/>
    </reaction>
</comment>
<evidence type="ECO:0000256" key="3">
    <source>
        <dbReference type="ARBA" id="ARBA00022553"/>
    </source>
</evidence>
<dbReference type="PRINTS" id="PR00344">
    <property type="entry name" value="BCTRLSENSOR"/>
</dbReference>
<dbReference type="Pfam" id="PF08448">
    <property type="entry name" value="PAS_4"/>
    <property type="match status" value="1"/>
</dbReference>
<protein>
    <recommendedName>
        <fullName evidence="2">histidine kinase</fullName>
        <ecNumber evidence="2">2.7.13.3</ecNumber>
    </recommendedName>
</protein>
<feature type="domain" description="PAS" evidence="11">
    <location>
        <begin position="14"/>
        <end position="68"/>
    </location>
</feature>
<dbReference type="InterPro" id="IPR003594">
    <property type="entry name" value="HATPase_dom"/>
</dbReference>
<evidence type="ECO:0000256" key="8">
    <source>
        <dbReference type="ARBA" id="ARBA00023012"/>
    </source>
</evidence>
<evidence type="ECO:0000259" key="11">
    <source>
        <dbReference type="PROSITE" id="PS50112"/>
    </source>
</evidence>
<feature type="domain" description="PAC" evidence="12">
    <location>
        <begin position="88"/>
        <end position="140"/>
    </location>
</feature>
<keyword evidence="6 13" id="KW-0418">Kinase</keyword>
<dbReference type="Gene3D" id="1.10.287.130">
    <property type="match status" value="1"/>
</dbReference>
<evidence type="ECO:0000259" key="10">
    <source>
        <dbReference type="PROSITE" id="PS50109"/>
    </source>
</evidence>
<dbReference type="InterPro" id="IPR035965">
    <property type="entry name" value="PAS-like_dom_sf"/>
</dbReference>
<dbReference type="InterPro" id="IPR005467">
    <property type="entry name" value="His_kinase_dom"/>
</dbReference>
<dbReference type="EMBL" id="JABXWD010000276">
    <property type="protein sequence ID" value="MBV6342539.1"/>
    <property type="molecule type" value="Genomic_DNA"/>
</dbReference>
<dbReference type="SUPFAM" id="SSF55874">
    <property type="entry name" value="ATPase domain of HSP90 chaperone/DNA topoisomerase II/histidine kinase"/>
    <property type="match status" value="1"/>
</dbReference>
<evidence type="ECO:0000256" key="5">
    <source>
        <dbReference type="ARBA" id="ARBA00022741"/>
    </source>
</evidence>
<dbReference type="GO" id="GO:0016301">
    <property type="term" value="F:kinase activity"/>
    <property type="evidence" value="ECO:0007669"/>
    <property type="project" value="UniProtKB-KW"/>
</dbReference>
<dbReference type="InterPro" id="IPR000700">
    <property type="entry name" value="PAS-assoc_C"/>
</dbReference>
<dbReference type="PANTHER" id="PTHR43065:SF10">
    <property type="entry name" value="PEROXIDE STRESS-ACTIVATED HISTIDINE KINASE MAK3"/>
    <property type="match status" value="1"/>
</dbReference>
<name>A0ABS6S116_9BACT</name>
<dbReference type="CDD" id="cd00082">
    <property type="entry name" value="HisKA"/>
    <property type="match status" value="1"/>
</dbReference>
<dbReference type="NCBIfam" id="TIGR00229">
    <property type="entry name" value="sensory_box"/>
    <property type="match status" value="1"/>
</dbReference>
<dbReference type="Proteomes" id="UP001196980">
    <property type="component" value="Unassembled WGS sequence"/>
</dbReference>
<dbReference type="PROSITE" id="PS50113">
    <property type="entry name" value="PAC"/>
    <property type="match status" value="1"/>
</dbReference>
<keyword evidence="9" id="KW-0175">Coiled coil</keyword>
<keyword evidence="4" id="KW-0808">Transferase</keyword>
<evidence type="ECO:0000256" key="2">
    <source>
        <dbReference type="ARBA" id="ARBA00012438"/>
    </source>
</evidence>
<reference evidence="13 14" key="1">
    <citation type="journal article" date="2020" name="J Geophys Res Biogeosci">
        <title>Magnetotaxis as an Adaptation to Enable Bacterial Shuttling of Microbial Sulfur and Sulfur Cycling Across Aquatic Oxic#Anoxic Interfaces.</title>
        <authorList>
            <person name="Li J."/>
            <person name="Liu P."/>
            <person name="Wang J."/>
            <person name="Roberts A.P."/>
            <person name="Pan Y."/>
        </authorList>
    </citation>
    <scope>NUCLEOTIDE SEQUENCE [LARGE SCALE GENOMIC DNA]</scope>
    <source>
        <strain evidence="13 14">MYR-1_YQ</strain>
    </source>
</reference>
<dbReference type="InterPro" id="IPR000014">
    <property type="entry name" value="PAS"/>
</dbReference>
<dbReference type="InterPro" id="IPR036097">
    <property type="entry name" value="HisK_dim/P_sf"/>
</dbReference>
<keyword evidence="3" id="KW-0597">Phosphoprotein</keyword>
<evidence type="ECO:0000256" key="6">
    <source>
        <dbReference type="ARBA" id="ARBA00022777"/>
    </source>
</evidence>
<comment type="caution">
    <text evidence="13">The sequence shown here is derived from an EMBL/GenBank/DDBJ whole genome shotgun (WGS) entry which is preliminary data.</text>
</comment>
<evidence type="ECO:0000256" key="1">
    <source>
        <dbReference type="ARBA" id="ARBA00000085"/>
    </source>
</evidence>
<evidence type="ECO:0000256" key="9">
    <source>
        <dbReference type="SAM" id="Coils"/>
    </source>
</evidence>
<dbReference type="Pfam" id="PF02518">
    <property type="entry name" value="HATPase_c"/>
    <property type="match status" value="1"/>
</dbReference>
<dbReference type="Gene3D" id="3.30.565.10">
    <property type="entry name" value="Histidine kinase-like ATPase, C-terminal domain"/>
    <property type="match status" value="1"/>
</dbReference>
<dbReference type="PANTHER" id="PTHR43065">
    <property type="entry name" value="SENSOR HISTIDINE KINASE"/>
    <property type="match status" value="1"/>
</dbReference>
<dbReference type="Gene3D" id="3.30.450.20">
    <property type="entry name" value="PAS domain"/>
    <property type="match status" value="1"/>
</dbReference>
<dbReference type="EC" id="2.7.13.3" evidence="2"/>
<gene>
    <name evidence="13" type="ORF">HWQ67_13185</name>
</gene>
<evidence type="ECO:0000256" key="7">
    <source>
        <dbReference type="ARBA" id="ARBA00022840"/>
    </source>
</evidence>
<dbReference type="InterPro" id="IPR004358">
    <property type="entry name" value="Sig_transdc_His_kin-like_C"/>
</dbReference>
<keyword evidence="5" id="KW-0547">Nucleotide-binding</keyword>
<evidence type="ECO:0000256" key="4">
    <source>
        <dbReference type="ARBA" id="ARBA00022679"/>
    </source>
</evidence>
<dbReference type="SUPFAM" id="SSF55785">
    <property type="entry name" value="PYP-like sensor domain (PAS domain)"/>
    <property type="match status" value="1"/>
</dbReference>
<keyword evidence="7" id="KW-0067">ATP-binding</keyword>
<dbReference type="PROSITE" id="PS50112">
    <property type="entry name" value="PAS"/>
    <property type="match status" value="1"/>
</dbReference>
<sequence length="404" mass="45471">MVASNEDTLLLQSELRLLQVLMDNIPDSIYFKDSNNRFVKVNKAKADHSGTTAENMTGKTDFDFMSREQAAKACLDDEQIIQTGIPITNKVERVTHIDGTEVYNSVTKIPWCDAHGAIIGTIGISRDITELVRSKERLQERSEQLKEINSDLERRVQQEVEKRRMHEELMTQQAKLAAMGEMITMIAHQWRTPLNIMALLMEDLQDVCDSDHVDKGRVIDAAGEAISQINFMANTINDFKDFCKPSKSKVLFNVKSAVEAVRAITSALLRHNSVEMRVKSTAPDNIMVYGYENEFKQVILNIITNAVYSINDKRTTANVKGLIEADIKRDAEKVTLVIKDNGKGIEPEIRDRIFDHYFTTKKDNVGSGIGLYMSKIIIENSMGGAIYATTSEDAKTAFVIELKL</sequence>
<keyword evidence="8" id="KW-0902">Two-component regulatory system</keyword>
<dbReference type="CDD" id="cd00130">
    <property type="entry name" value="PAS"/>
    <property type="match status" value="1"/>
</dbReference>
<keyword evidence="14" id="KW-1185">Reference proteome</keyword>
<accession>A0ABS6S116</accession>
<dbReference type="RefSeq" id="WP_218253155.1">
    <property type="nucleotide sequence ID" value="NZ_JABXWD010000276.1"/>
</dbReference>
<feature type="coiled-coil region" evidence="9">
    <location>
        <begin position="128"/>
        <end position="169"/>
    </location>
</feature>
<dbReference type="SMART" id="SM00387">
    <property type="entry name" value="HATPase_c"/>
    <property type="match status" value="1"/>
</dbReference>
<organism evidence="13 14">
    <name type="scientific">Candidatus Magnetobacterium casense</name>
    <dbReference type="NCBI Taxonomy" id="1455061"/>
    <lineage>
        <taxon>Bacteria</taxon>
        <taxon>Pseudomonadati</taxon>
        <taxon>Nitrospirota</taxon>
        <taxon>Thermodesulfovibrionia</taxon>
        <taxon>Thermodesulfovibrionales</taxon>
        <taxon>Candidatus Magnetobacteriaceae</taxon>
        <taxon>Candidatus Magnetobacterium</taxon>
    </lineage>
</organism>
<feature type="domain" description="Histidine kinase" evidence="10">
    <location>
        <begin position="185"/>
        <end position="404"/>
    </location>
</feature>
<dbReference type="InterPro" id="IPR036890">
    <property type="entry name" value="HATPase_C_sf"/>
</dbReference>
<dbReference type="PROSITE" id="PS50109">
    <property type="entry name" value="HIS_KIN"/>
    <property type="match status" value="1"/>
</dbReference>
<evidence type="ECO:0000259" key="12">
    <source>
        <dbReference type="PROSITE" id="PS50113"/>
    </source>
</evidence>